<protein>
    <submittedName>
        <fullName evidence="1">Uncharacterized protein</fullName>
    </submittedName>
</protein>
<evidence type="ECO:0000313" key="1">
    <source>
        <dbReference type="EMBL" id="CAD8045505.1"/>
    </source>
</evidence>
<proteinExistence type="predicted"/>
<dbReference type="EMBL" id="CAJJDN010000001">
    <property type="protein sequence ID" value="CAD8045505.1"/>
    <property type="molecule type" value="Genomic_DNA"/>
</dbReference>
<sequence>MDSDLILKKVQELLIICNLSIKKVNKTHFRYLLRSLLKIECRGEKNKETNNLFINQMFNKKYHNVQISIRILVQIQINYFQQNKQELNISYIISQSQKPKKYLWAKEEALHKQIPSQINAFLRQTEKIYSKQTYEAQIINH</sequence>
<dbReference type="Proteomes" id="UP000692954">
    <property type="component" value="Unassembled WGS sequence"/>
</dbReference>
<organism evidence="1 2">
    <name type="scientific">Paramecium sonneborni</name>
    <dbReference type="NCBI Taxonomy" id="65129"/>
    <lineage>
        <taxon>Eukaryota</taxon>
        <taxon>Sar</taxon>
        <taxon>Alveolata</taxon>
        <taxon>Ciliophora</taxon>
        <taxon>Intramacronucleata</taxon>
        <taxon>Oligohymenophorea</taxon>
        <taxon>Peniculida</taxon>
        <taxon>Parameciidae</taxon>
        <taxon>Paramecium</taxon>
    </lineage>
</organism>
<name>A0A8S1JU33_9CILI</name>
<reference evidence="1" key="1">
    <citation type="submission" date="2021-01" db="EMBL/GenBank/DDBJ databases">
        <authorList>
            <consortium name="Genoscope - CEA"/>
            <person name="William W."/>
        </authorList>
    </citation>
    <scope>NUCLEOTIDE SEQUENCE</scope>
</reference>
<gene>
    <name evidence="1" type="ORF">PSON_ATCC_30995.1.T0010081</name>
</gene>
<comment type="caution">
    <text evidence="1">The sequence shown here is derived from an EMBL/GenBank/DDBJ whole genome shotgun (WGS) entry which is preliminary data.</text>
</comment>
<dbReference type="AlphaFoldDB" id="A0A8S1JU33"/>
<keyword evidence="2" id="KW-1185">Reference proteome</keyword>
<evidence type="ECO:0000313" key="2">
    <source>
        <dbReference type="Proteomes" id="UP000692954"/>
    </source>
</evidence>
<accession>A0A8S1JU33</accession>